<dbReference type="EMBL" id="JAXLPB010000001">
    <property type="protein sequence ID" value="MDY8108255.1"/>
    <property type="molecule type" value="Genomic_DNA"/>
</dbReference>
<feature type="region of interest" description="Disordered" evidence="1">
    <location>
        <begin position="53"/>
        <end position="79"/>
    </location>
</feature>
<evidence type="ECO:0000313" key="2">
    <source>
        <dbReference type="EMBL" id="MDY8108255.1"/>
    </source>
</evidence>
<reference evidence="2 3" key="1">
    <citation type="submission" date="2023-12" db="EMBL/GenBank/DDBJ databases">
        <title>Description of Novel Strain Fulvimarina sp. 2208YS6-2-32 isolated from Uroteuthis (Photololigo) edulis.</title>
        <authorList>
            <person name="Park J.-S."/>
        </authorList>
    </citation>
    <scope>NUCLEOTIDE SEQUENCE [LARGE SCALE GENOMIC DNA]</scope>
    <source>
        <strain evidence="2 3">2208YS6-2-32</strain>
    </source>
</reference>
<sequence>MTIKVTNTSNRIQSFTTNTGARVHLDPGETKSIALDRDDTRLKAKENARLVSVGQDAKPAKKAAAVDPAEKAFGQADPE</sequence>
<gene>
    <name evidence="2" type="ORF">U0C82_03710</name>
</gene>
<dbReference type="RefSeq" id="WP_322185702.1">
    <property type="nucleotide sequence ID" value="NZ_JAXLPB010000001.1"/>
</dbReference>
<dbReference type="Proteomes" id="UP001294412">
    <property type="component" value="Unassembled WGS sequence"/>
</dbReference>
<accession>A0ABU5HYR3</accession>
<protein>
    <submittedName>
        <fullName evidence="2">Uncharacterized protein</fullName>
    </submittedName>
</protein>
<name>A0ABU5HYR3_9HYPH</name>
<organism evidence="2 3">
    <name type="scientific">Fulvimarina uroteuthidis</name>
    <dbReference type="NCBI Taxonomy" id="3098149"/>
    <lineage>
        <taxon>Bacteria</taxon>
        <taxon>Pseudomonadati</taxon>
        <taxon>Pseudomonadota</taxon>
        <taxon>Alphaproteobacteria</taxon>
        <taxon>Hyphomicrobiales</taxon>
        <taxon>Aurantimonadaceae</taxon>
        <taxon>Fulvimarina</taxon>
    </lineage>
</organism>
<evidence type="ECO:0000256" key="1">
    <source>
        <dbReference type="SAM" id="MobiDB-lite"/>
    </source>
</evidence>
<keyword evidence="3" id="KW-1185">Reference proteome</keyword>
<evidence type="ECO:0000313" key="3">
    <source>
        <dbReference type="Proteomes" id="UP001294412"/>
    </source>
</evidence>
<proteinExistence type="predicted"/>
<comment type="caution">
    <text evidence="2">The sequence shown here is derived from an EMBL/GenBank/DDBJ whole genome shotgun (WGS) entry which is preliminary data.</text>
</comment>